<dbReference type="EMBL" id="CDOI01000147">
    <property type="protein sequence ID" value="CEN46479.1"/>
    <property type="molecule type" value="Genomic_DNA"/>
</dbReference>
<evidence type="ECO:0000313" key="3">
    <source>
        <dbReference type="EMBL" id="CEN46479.1"/>
    </source>
</evidence>
<keyword evidence="7" id="KW-1185">Reference proteome</keyword>
<protein>
    <recommendedName>
        <fullName evidence="2">Putative beta-lactamase-inhibitor-like PepSY-like domain-containing protein</fullName>
    </recommendedName>
</protein>
<evidence type="ECO:0000259" key="2">
    <source>
        <dbReference type="Pfam" id="PF11396"/>
    </source>
</evidence>
<dbReference type="Proteomes" id="UP000265497">
    <property type="component" value="Unassembled WGS sequence"/>
</dbReference>
<reference evidence="6 7" key="1">
    <citation type="submission" date="2015-01" db="EMBL/GenBank/DDBJ databases">
        <authorList>
            <person name="MANFREDI Pablo"/>
        </authorList>
    </citation>
    <scope>NUCLEOTIDE SEQUENCE [LARGE SCALE GENOMIC DNA]</scope>
    <source>
        <strain evidence="3 7">CcD38</strain>
        <strain evidence="4 6">CcD93</strain>
    </source>
</reference>
<dbReference type="Pfam" id="PF11396">
    <property type="entry name" value="PepSY_like"/>
    <property type="match status" value="1"/>
</dbReference>
<dbReference type="RefSeq" id="WP_042006730.1">
    <property type="nucleotide sequence ID" value="NZ_BOQK01000026.1"/>
</dbReference>
<reference evidence="5 8" key="2">
    <citation type="submission" date="2017-08" db="EMBL/GenBank/DDBJ databases">
        <title>Capnocytophaga canis 17-158 assembly.</title>
        <authorList>
            <person name="Gulvik C.A."/>
        </authorList>
    </citation>
    <scope>NUCLEOTIDE SEQUENCE [LARGE SCALE GENOMIC DNA]</scope>
    <source>
        <strain evidence="5 8">17-158</strain>
    </source>
</reference>
<gene>
    <name evidence="3" type="ORF">CCAND38_360010</name>
    <name evidence="4" type="ORF">CCAND93_210010</name>
    <name evidence="5" type="ORF">CKY20_05575</name>
</gene>
<feature type="domain" description="Putative beta-lactamase-inhibitor-like PepSY-like" evidence="2">
    <location>
        <begin position="62"/>
        <end position="144"/>
    </location>
</feature>
<dbReference type="Proteomes" id="UP000038200">
    <property type="component" value="Unassembled WGS sequence"/>
</dbReference>
<feature type="signal peptide" evidence="1">
    <location>
        <begin position="1"/>
        <end position="22"/>
    </location>
</feature>
<evidence type="ECO:0000313" key="6">
    <source>
        <dbReference type="Proteomes" id="UP000038200"/>
    </source>
</evidence>
<dbReference type="STRING" id="1848903.CCAND38_360010"/>
<dbReference type="AlphaFoldDB" id="A0A0B7IQ37"/>
<dbReference type="Gene3D" id="3.40.1420.30">
    <property type="match status" value="1"/>
</dbReference>
<dbReference type="EMBL" id="CDOL01000124">
    <property type="protein sequence ID" value="CEN52098.1"/>
    <property type="molecule type" value="Genomic_DNA"/>
</dbReference>
<dbReference type="SUPFAM" id="SSF160574">
    <property type="entry name" value="BT0923-like"/>
    <property type="match status" value="1"/>
</dbReference>
<dbReference type="OrthoDB" id="710080at2"/>
<accession>A0A0B7IQ37</accession>
<proteinExistence type="predicted"/>
<evidence type="ECO:0000256" key="1">
    <source>
        <dbReference type="SAM" id="SignalP"/>
    </source>
</evidence>
<evidence type="ECO:0000313" key="4">
    <source>
        <dbReference type="EMBL" id="CEN52098.1"/>
    </source>
</evidence>
<dbReference type="Proteomes" id="UP000045051">
    <property type="component" value="Unassembled WGS sequence"/>
</dbReference>
<dbReference type="GeneID" id="97264392"/>
<sequence length="148" mass="16774">MKTLKKLGTLMVVLFATSVATAQHKILTLEQLPAKAQTLLKENFGGLDIAAIWEETEYFSQKEYNVTFNDGSEIEFRSNGDWKEVKSRTGNVPANIIPVAISQHITKYFQNTTVREIKRRKSGGYEVELSNGLDLEFNSKGRFVRIDD</sequence>
<dbReference type="EMBL" id="NSDI01000004">
    <property type="protein sequence ID" value="RIY36992.1"/>
    <property type="molecule type" value="Genomic_DNA"/>
</dbReference>
<organism evidence="4 6">
    <name type="scientific">Capnocytophaga canis</name>
    <dbReference type="NCBI Taxonomy" id="1848903"/>
    <lineage>
        <taxon>Bacteria</taxon>
        <taxon>Pseudomonadati</taxon>
        <taxon>Bacteroidota</taxon>
        <taxon>Flavobacteriia</taxon>
        <taxon>Flavobacteriales</taxon>
        <taxon>Flavobacteriaceae</taxon>
        <taxon>Capnocytophaga</taxon>
    </lineage>
</organism>
<name>A0A0B7IQ37_9FLAO</name>
<feature type="chain" id="PRO_5007763069" description="Putative beta-lactamase-inhibitor-like PepSY-like domain-containing protein" evidence="1">
    <location>
        <begin position="23"/>
        <end position="148"/>
    </location>
</feature>
<evidence type="ECO:0000313" key="8">
    <source>
        <dbReference type="Proteomes" id="UP000265497"/>
    </source>
</evidence>
<evidence type="ECO:0000313" key="5">
    <source>
        <dbReference type="EMBL" id="RIY36992.1"/>
    </source>
</evidence>
<evidence type="ECO:0000313" key="7">
    <source>
        <dbReference type="Proteomes" id="UP000045051"/>
    </source>
</evidence>
<keyword evidence="1" id="KW-0732">Signal</keyword>
<dbReference type="InterPro" id="IPR021533">
    <property type="entry name" value="PepSY-like"/>
</dbReference>